<dbReference type="RefSeq" id="WP_129885676.1">
    <property type="nucleotide sequence ID" value="NZ_CP035758.1"/>
</dbReference>
<sequence>MAENTKSNPQAASRGNYAQINGLNMYYEIHGEGEPLLILHGGFATIGMFFNVLPRLSAGRQVIAVELQGHGHTADIERDLRFEYIADDIAALLKHLSIKQTDVFGYSFGGTVALYLAAQHPQLVRKLALASAVYSPEGYLPDILEGLRHATPDGFPPIMREEYERVAPDPQGWPRLIAKAANQISAWQGLRPEEVQAIKAPALVLVADGDIIRHEHTQELSRLLQANLVVLSNSDHASYMVASSEELLAHLSSFLNAPVQEGK</sequence>
<dbReference type="Proteomes" id="UP000290365">
    <property type="component" value="Chromosome"/>
</dbReference>
<dbReference type="KEGG" id="kbs:EPA93_03325"/>
<dbReference type="InterPro" id="IPR050471">
    <property type="entry name" value="AB_hydrolase"/>
</dbReference>
<protein>
    <submittedName>
        <fullName evidence="2">Alpha/beta hydrolase</fullName>
    </submittedName>
</protein>
<dbReference type="Pfam" id="PF00561">
    <property type="entry name" value="Abhydrolase_1"/>
    <property type="match status" value="1"/>
</dbReference>
<dbReference type="SUPFAM" id="SSF53474">
    <property type="entry name" value="alpha/beta-Hydrolases"/>
    <property type="match status" value="1"/>
</dbReference>
<dbReference type="AlphaFoldDB" id="A0A4P6JJ00"/>
<dbReference type="PRINTS" id="PR00111">
    <property type="entry name" value="ABHYDROLASE"/>
</dbReference>
<evidence type="ECO:0000313" key="3">
    <source>
        <dbReference type="Proteomes" id="UP000290365"/>
    </source>
</evidence>
<evidence type="ECO:0000259" key="1">
    <source>
        <dbReference type="Pfam" id="PF00561"/>
    </source>
</evidence>
<name>A0A4P6JJ00_KTERU</name>
<keyword evidence="3" id="KW-1185">Reference proteome</keyword>
<organism evidence="2 3">
    <name type="scientific">Ktedonosporobacter rubrisoli</name>
    <dbReference type="NCBI Taxonomy" id="2509675"/>
    <lineage>
        <taxon>Bacteria</taxon>
        <taxon>Bacillati</taxon>
        <taxon>Chloroflexota</taxon>
        <taxon>Ktedonobacteria</taxon>
        <taxon>Ktedonobacterales</taxon>
        <taxon>Ktedonosporobacteraceae</taxon>
        <taxon>Ktedonosporobacter</taxon>
    </lineage>
</organism>
<dbReference type="InterPro" id="IPR029058">
    <property type="entry name" value="AB_hydrolase_fold"/>
</dbReference>
<dbReference type="PANTHER" id="PTHR43433:SF5">
    <property type="entry name" value="AB HYDROLASE-1 DOMAIN-CONTAINING PROTEIN"/>
    <property type="match status" value="1"/>
</dbReference>
<keyword evidence="2" id="KW-0378">Hydrolase</keyword>
<dbReference type="GO" id="GO:0016787">
    <property type="term" value="F:hydrolase activity"/>
    <property type="evidence" value="ECO:0007669"/>
    <property type="project" value="UniProtKB-KW"/>
</dbReference>
<dbReference type="PANTHER" id="PTHR43433">
    <property type="entry name" value="HYDROLASE, ALPHA/BETA FOLD FAMILY PROTEIN"/>
    <property type="match status" value="1"/>
</dbReference>
<accession>A0A4P6JJ00</accession>
<gene>
    <name evidence="2" type="ORF">EPA93_03325</name>
</gene>
<dbReference type="OrthoDB" id="6191536at2"/>
<dbReference type="Gene3D" id="3.40.50.1820">
    <property type="entry name" value="alpha/beta hydrolase"/>
    <property type="match status" value="1"/>
</dbReference>
<evidence type="ECO:0000313" key="2">
    <source>
        <dbReference type="EMBL" id="QBD75077.1"/>
    </source>
</evidence>
<dbReference type="EMBL" id="CP035758">
    <property type="protein sequence ID" value="QBD75077.1"/>
    <property type="molecule type" value="Genomic_DNA"/>
</dbReference>
<reference evidence="2 3" key="1">
    <citation type="submission" date="2019-01" db="EMBL/GenBank/DDBJ databases">
        <title>Ktedonosporobacter rubrisoli SCAWS-G2.</title>
        <authorList>
            <person name="Huang Y."/>
            <person name="Yan B."/>
        </authorList>
    </citation>
    <scope>NUCLEOTIDE SEQUENCE [LARGE SCALE GENOMIC DNA]</scope>
    <source>
        <strain evidence="2 3">SCAWS-G2</strain>
    </source>
</reference>
<feature type="domain" description="AB hydrolase-1" evidence="1">
    <location>
        <begin position="35"/>
        <end position="138"/>
    </location>
</feature>
<dbReference type="InterPro" id="IPR000073">
    <property type="entry name" value="AB_hydrolase_1"/>
</dbReference>
<proteinExistence type="predicted"/>